<evidence type="ECO:0000313" key="2">
    <source>
        <dbReference type="EMBL" id="MBC3790897.1"/>
    </source>
</evidence>
<comment type="caution">
    <text evidence="2">The sequence shown here is derived from an EMBL/GenBank/DDBJ whole genome shotgun (WGS) entry which is preliminary data.</text>
</comment>
<dbReference type="Proteomes" id="UP000700732">
    <property type="component" value="Unassembled WGS sequence"/>
</dbReference>
<gene>
    <name evidence="2" type="ORF">FH603_1394</name>
</gene>
<reference evidence="2 3" key="1">
    <citation type="submission" date="2019-06" db="EMBL/GenBank/DDBJ databases">
        <title>Spirosoma utsteinense sp. nov. isolated from Antarctic ice-free soils.</title>
        <authorList>
            <person name="Tahon G."/>
        </authorList>
    </citation>
    <scope>NUCLEOTIDE SEQUENCE [LARGE SCALE GENOMIC DNA]</scope>
    <source>
        <strain evidence="2 3">LMG 31447</strain>
    </source>
</reference>
<proteinExistence type="predicted"/>
<accession>A0ABR6W2T3</accession>
<dbReference type="RefSeq" id="WP_186736710.1">
    <property type="nucleotide sequence ID" value="NZ_VFIA01000006.1"/>
</dbReference>
<sequence>MNTGSHLRLLWLTFILISASLSTKAQTPKLPIAPREGFWVVEWTPKSRQCTVRFYTDRQELIYEETLDQRINIARRQTKHSLNIALDQAMYVWNITHKAPIDRQWVAMQLYRK</sequence>
<dbReference type="EMBL" id="VFIA01000006">
    <property type="protein sequence ID" value="MBC3790897.1"/>
    <property type="molecule type" value="Genomic_DNA"/>
</dbReference>
<organism evidence="2 3">
    <name type="scientific">Spirosoma utsteinense</name>
    <dbReference type="NCBI Taxonomy" id="2585773"/>
    <lineage>
        <taxon>Bacteria</taxon>
        <taxon>Pseudomonadati</taxon>
        <taxon>Bacteroidota</taxon>
        <taxon>Cytophagia</taxon>
        <taxon>Cytophagales</taxon>
        <taxon>Cytophagaceae</taxon>
        <taxon>Spirosoma</taxon>
    </lineage>
</organism>
<evidence type="ECO:0000313" key="3">
    <source>
        <dbReference type="Proteomes" id="UP000700732"/>
    </source>
</evidence>
<protein>
    <submittedName>
        <fullName evidence="2">Uncharacterized protein</fullName>
    </submittedName>
</protein>
<name>A0ABR6W2T3_9BACT</name>
<feature type="chain" id="PRO_5047012679" evidence="1">
    <location>
        <begin position="26"/>
        <end position="113"/>
    </location>
</feature>
<keyword evidence="1" id="KW-0732">Signal</keyword>
<evidence type="ECO:0000256" key="1">
    <source>
        <dbReference type="SAM" id="SignalP"/>
    </source>
</evidence>
<keyword evidence="3" id="KW-1185">Reference proteome</keyword>
<feature type="signal peptide" evidence="1">
    <location>
        <begin position="1"/>
        <end position="25"/>
    </location>
</feature>